<organism evidence="1 2">
    <name type="scientific">Botrytis byssoidea</name>
    <dbReference type="NCBI Taxonomy" id="139641"/>
    <lineage>
        <taxon>Eukaryota</taxon>
        <taxon>Fungi</taxon>
        <taxon>Dikarya</taxon>
        <taxon>Ascomycota</taxon>
        <taxon>Pezizomycotina</taxon>
        <taxon>Leotiomycetes</taxon>
        <taxon>Helotiales</taxon>
        <taxon>Sclerotiniaceae</taxon>
        <taxon>Botrytis</taxon>
    </lineage>
</organism>
<gene>
    <name evidence="1" type="ORF">EAE97_007121</name>
</gene>
<reference evidence="1 2" key="1">
    <citation type="journal article" date="2020" name="Genome Biol. Evol.">
        <title>Comparative genomics of Sclerotiniaceae.</title>
        <authorList>
            <person name="Valero Jimenez C.A."/>
            <person name="Steentjes M."/>
            <person name="Scholten O.E."/>
            <person name="Van Kan J.A.L."/>
        </authorList>
    </citation>
    <scope>NUCLEOTIDE SEQUENCE [LARGE SCALE GENOMIC DNA]</scope>
    <source>
        <strain evidence="1 2">MUCL 94</strain>
    </source>
</reference>
<dbReference type="GeneID" id="62150710"/>
<protein>
    <submittedName>
        <fullName evidence="1">Uncharacterized protein</fullName>
    </submittedName>
</protein>
<keyword evidence="2" id="KW-1185">Reference proteome</keyword>
<evidence type="ECO:0000313" key="2">
    <source>
        <dbReference type="Proteomes" id="UP000710849"/>
    </source>
</evidence>
<dbReference type="EMBL" id="RCSW01000013">
    <property type="protein sequence ID" value="KAF7940936.1"/>
    <property type="molecule type" value="Genomic_DNA"/>
</dbReference>
<sequence length="197" mass="22078">MQKSHAMLNDIETFSLSHHTLFDITWHPESYHLLDQAIIVLIRVKSPHASFFAIFFFFVDSTKSLPSLERQSSVLSGAVEWTCNVRLSVQTYSILDFVSLYSLRPKTKLSTGNLLKGATDADGSLKPAAVMVGIKLDLEAKVHLAAQVRGDIVIGLYQEQVIEKVIPEFCISEDGAYIDEMDWGFLDVLIGKICCYF</sequence>
<comment type="caution">
    <text evidence="1">The sequence shown here is derived from an EMBL/GenBank/DDBJ whole genome shotgun (WGS) entry which is preliminary data.</text>
</comment>
<name>A0A9P5IQP3_9HELO</name>
<dbReference type="AlphaFoldDB" id="A0A9P5IQP3"/>
<dbReference type="Proteomes" id="UP000710849">
    <property type="component" value="Unassembled WGS sequence"/>
</dbReference>
<proteinExistence type="predicted"/>
<accession>A0A9P5IQP3</accession>
<evidence type="ECO:0000313" key="1">
    <source>
        <dbReference type="EMBL" id="KAF7940936.1"/>
    </source>
</evidence>
<dbReference type="RefSeq" id="XP_038731825.1">
    <property type="nucleotide sequence ID" value="XM_038877635.1"/>
</dbReference>